<comment type="caution">
    <text evidence="1">The sequence shown here is derived from an EMBL/GenBank/DDBJ whole genome shotgun (WGS) entry which is preliminary data.</text>
</comment>
<dbReference type="Gene3D" id="3.40.50.300">
    <property type="entry name" value="P-loop containing nucleotide triphosphate hydrolases"/>
    <property type="match status" value="1"/>
</dbReference>
<evidence type="ECO:0000313" key="2">
    <source>
        <dbReference type="Proteomes" id="UP000176420"/>
    </source>
</evidence>
<evidence type="ECO:0000313" key="1">
    <source>
        <dbReference type="EMBL" id="OGY86039.1"/>
    </source>
</evidence>
<dbReference type="Proteomes" id="UP000176420">
    <property type="component" value="Unassembled WGS sequence"/>
</dbReference>
<dbReference type="InterPro" id="IPR050238">
    <property type="entry name" value="DNA_Rep/Repair_Clamp_Loader"/>
</dbReference>
<reference evidence="1 2" key="1">
    <citation type="journal article" date="2016" name="Nat. Commun.">
        <title>Thousands of microbial genomes shed light on interconnected biogeochemical processes in an aquifer system.</title>
        <authorList>
            <person name="Anantharaman K."/>
            <person name="Brown C.T."/>
            <person name="Hug L.A."/>
            <person name="Sharon I."/>
            <person name="Castelle C.J."/>
            <person name="Probst A.J."/>
            <person name="Thomas B.C."/>
            <person name="Singh A."/>
            <person name="Wilkins M.J."/>
            <person name="Karaoz U."/>
            <person name="Brodie E.L."/>
            <person name="Williams K.H."/>
            <person name="Hubbard S.S."/>
            <person name="Banfield J.F."/>
        </authorList>
    </citation>
    <scope>NUCLEOTIDE SEQUENCE [LARGE SCALE GENOMIC DNA]</scope>
</reference>
<dbReference type="Pfam" id="PF13177">
    <property type="entry name" value="DNA_pol3_delta2"/>
    <property type="match status" value="1"/>
</dbReference>
<dbReference type="AlphaFoldDB" id="A0A1G2BBU7"/>
<dbReference type="SUPFAM" id="SSF52540">
    <property type="entry name" value="P-loop containing nucleoside triphosphate hydrolases"/>
    <property type="match status" value="1"/>
</dbReference>
<dbReference type="GO" id="GO:0006261">
    <property type="term" value="P:DNA-templated DNA replication"/>
    <property type="evidence" value="ECO:0007669"/>
    <property type="project" value="TreeGrafter"/>
</dbReference>
<sequence length="299" mass="34312">MPEDLIGKLLAENYPRQIAYVQKLIKSDIMSHSYCFVGSAEGAQNDFAIYFAAHLLCHKNCGQCKNCQAFQNNIHLDLKVIRSLNNQAISLKQIQEGQKHLSVSPQLGQYRLLIIQDTEFLSLASANALLKTLEEPPKKSLIMLTTGRPDQLLKTVRSRTATIILPKLPTKNLLNYQISTEEQKWIGGRFQRLVKLTAKNLDDFHTWQQDKEFWLEFIKNDTVQREKMVNDRFGSIKENRSLGKLLSTGLTNLEEVLQTLIQNGEEKSTKRLELIRILKTMLDDNVNVKMILDYLIVII</sequence>
<dbReference type="PANTHER" id="PTHR11669:SF8">
    <property type="entry name" value="DNA POLYMERASE III SUBUNIT DELTA"/>
    <property type="match status" value="1"/>
</dbReference>
<dbReference type="EMBL" id="MHKI01000026">
    <property type="protein sequence ID" value="OGY86039.1"/>
    <property type="molecule type" value="Genomic_DNA"/>
</dbReference>
<protein>
    <recommendedName>
        <fullName evidence="3">DNA polymerase III subunit delta</fullName>
    </recommendedName>
</protein>
<evidence type="ECO:0008006" key="3">
    <source>
        <dbReference type="Google" id="ProtNLM"/>
    </source>
</evidence>
<organism evidence="1 2">
    <name type="scientific">Candidatus Kerfeldbacteria bacterium RIFOXYB2_FULL_38_14</name>
    <dbReference type="NCBI Taxonomy" id="1798547"/>
    <lineage>
        <taxon>Bacteria</taxon>
        <taxon>Candidatus Kerfeldiibacteriota</taxon>
    </lineage>
</organism>
<dbReference type="PANTHER" id="PTHR11669">
    <property type="entry name" value="REPLICATION FACTOR C / DNA POLYMERASE III GAMMA-TAU SUBUNIT"/>
    <property type="match status" value="1"/>
</dbReference>
<accession>A0A1G2BBU7</accession>
<proteinExistence type="predicted"/>
<dbReference type="InterPro" id="IPR027417">
    <property type="entry name" value="P-loop_NTPase"/>
</dbReference>
<gene>
    <name evidence="1" type="ORF">A2319_00520</name>
</gene>
<name>A0A1G2BBU7_9BACT</name>